<dbReference type="GeneID" id="8409490"/>
<evidence type="ECO:0000259" key="3">
    <source>
        <dbReference type="Pfam" id="PF01557"/>
    </source>
</evidence>
<accession>A0A4D6KKN4</accession>
<geneLocation type="plasmid" evidence="5">
    <name>unnamed1</name>
</geneLocation>
<dbReference type="GO" id="GO:0016853">
    <property type="term" value="F:isomerase activity"/>
    <property type="evidence" value="ECO:0007669"/>
    <property type="project" value="UniProtKB-ARBA"/>
</dbReference>
<dbReference type="GO" id="GO:0046872">
    <property type="term" value="F:metal ion binding"/>
    <property type="evidence" value="ECO:0007669"/>
    <property type="project" value="UniProtKB-KW"/>
</dbReference>
<dbReference type="PANTHER" id="PTHR42796:SF4">
    <property type="entry name" value="FUMARYLACETOACETATE HYDROLASE DOMAIN-CONTAINING PROTEIN 2A"/>
    <property type="match status" value="1"/>
</dbReference>
<gene>
    <name evidence="5" type="ORF">E5139_15970</name>
</gene>
<dbReference type="InterPro" id="IPR011234">
    <property type="entry name" value="Fumarylacetoacetase-like_C"/>
</dbReference>
<sequence>MRFVRYTDGTTPAWGLEREQTIHALSDLPWGEPSLNDLANPSYRSHVAARIENGASTQIDPTAVSLLAPVPQPGKIVCCGLNYHDHAQEQDETVPDSPMLFGKAPTAVTNPADPIVHPDPEGPPQVDYEVELAVVVGDTISSVDEADAYDHIAGYTVLNDVSERTAQNEDGQFFRGKSYDTFAPMGPRLVTGDDIDPNALDVELRVDGETKQSSNTEQFIFDVGELVAYISDAMTLRPGDVISTGTPGGVGIFRDPVEVLEPGQTVEAEIEGIGTLRNPVVGR</sequence>
<keyword evidence="5" id="KW-0614">Plasmid</keyword>
<comment type="similarity">
    <text evidence="1">Belongs to the FAH family.</text>
</comment>
<reference evidence="5 6" key="1">
    <citation type="submission" date="2019-04" db="EMBL/GenBank/DDBJ databases">
        <title>Complete genome sequence of Arthrobacter sp. ZXY-2 associated with effective atrazine degradation and salt adaptation.</title>
        <authorList>
            <person name="Zhao X."/>
        </authorList>
    </citation>
    <scope>NUCLEOTIDE SEQUENCE [LARGE SCALE GENOMIC DNA]</scope>
    <source>
        <strain evidence="6">ZP60</strain>
        <plasmid evidence="5 6">unnamed1</plasmid>
    </source>
</reference>
<feature type="domain" description="Rv2993c-like N-terminal" evidence="4">
    <location>
        <begin position="1"/>
        <end position="35"/>
    </location>
</feature>
<feature type="domain" description="Fumarylacetoacetase-like C-terminal" evidence="3">
    <location>
        <begin position="75"/>
        <end position="281"/>
    </location>
</feature>
<dbReference type="Proteomes" id="UP000297053">
    <property type="component" value="Plasmid unnamed1"/>
</dbReference>
<dbReference type="Pfam" id="PF10370">
    <property type="entry name" value="Rv2993c-like_N"/>
    <property type="match status" value="1"/>
</dbReference>
<evidence type="ECO:0000256" key="1">
    <source>
        <dbReference type="ARBA" id="ARBA00010211"/>
    </source>
</evidence>
<dbReference type="InterPro" id="IPR036663">
    <property type="entry name" value="Fumarylacetoacetase_C_sf"/>
</dbReference>
<organism evidence="5 6">
    <name type="scientific">Halomicrobium mukohataei</name>
    <dbReference type="NCBI Taxonomy" id="57705"/>
    <lineage>
        <taxon>Archaea</taxon>
        <taxon>Methanobacteriati</taxon>
        <taxon>Methanobacteriota</taxon>
        <taxon>Stenosarchaea group</taxon>
        <taxon>Halobacteria</taxon>
        <taxon>Halobacteriales</taxon>
        <taxon>Haloarculaceae</taxon>
        <taxon>Halomicrobium</taxon>
    </lineage>
</organism>
<keyword evidence="2" id="KW-0479">Metal-binding</keyword>
<name>A0A4D6KKN4_9EURY</name>
<dbReference type="RefSeq" id="WP_015764195.1">
    <property type="nucleotide sequence ID" value="NZ_CP039376.1"/>
</dbReference>
<evidence type="ECO:0000256" key="2">
    <source>
        <dbReference type="ARBA" id="ARBA00022723"/>
    </source>
</evidence>
<protein>
    <submittedName>
        <fullName evidence="5">DUF2437 domain-containing protein</fullName>
    </submittedName>
</protein>
<dbReference type="InterPro" id="IPR018833">
    <property type="entry name" value="Rv2993c-like_N"/>
</dbReference>
<proteinExistence type="inferred from homology"/>
<dbReference type="InterPro" id="IPR051121">
    <property type="entry name" value="FAH"/>
</dbReference>
<dbReference type="PANTHER" id="PTHR42796">
    <property type="entry name" value="FUMARYLACETOACETATE HYDROLASE DOMAIN-CONTAINING PROTEIN 2A-RELATED"/>
    <property type="match status" value="1"/>
</dbReference>
<dbReference type="Gene3D" id="3.90.850.10">
    <property type="entry name" value="Fumarylacetoacetase-like, C-terminal domain"/>
    <property type="match status" value="1"/>
</dbReference>
<dbReference type="Pfam" id="PF01557">
    <property type="entry name" value="FAA_hydrolase"/>
    <property type="match status" value="1"/>
</dbReference>
<dbReference type="AlphaFoldDB" id="A0A4D6KKN4"/>
<dbReference type="GO" id="GO:0019752">
    <property type="term" value="P:carboxylic acid metabolic process"/>
    <property type="evidence" value="ECO:0007669"/>
    <property type="project" value="UniProtKB-ARBA"/>
</dbReference>
<evidence type="ECO:0000259" key="4">
    <source>
        <dbReference type="Pfam" id="PF10370"/>
    </source>
</evidence>
<dbReference type="FunFam" id="3.90.850.10:FF:000002">
    <property type="entry name" value="2-hydroxyhepta-2,4-diene-1,7-dioate isomerase"/>
    <property type="match status" value="1"/>
</dbReference>
<evidence type="ECO:0000313" key="5">
    <source>
        <dbReference type="EMBL" id="QCD67159.1"/>
    </source>
</evidence>
<dbReference type="KEGG" id="halz:E5139_15970"/>
<dbReference type="EMBL" id="CP039376">
    <property type="protein sequence ID" value="QCD67159.1"/>
    <property type="molecule type" value="Genomic_DNA"/>
</dbReference>
<evidence type="ECO:0000313" key="6">
    <source>
        <dbReference type="Proteomes" id="UP000297053"/>
    </source>
</evidence>
<reference evidence="5 6" key="2">
    <citation type="submission" date="2019-04" db="EMBL/GenBank/DDBJ databases">
        <authorList>
            <person name="Yang S."/>
            <person name="Wei W."/>
        </authorList>
    </citation>
    <scope>NUCLEOTIDE SEQUENCE [LARGE SCALE GENOMIC DNA]</scope>
    <source>
        <strain evidence="6">ZP60</strain>
        <plasmid evidence="5 6">unnamed1</plasmid>
    </source>
</reference>
<dbReference type="SUPFAM" id="SSF56529">
    <property type="entry name" value="FAH"/>
    <property type="match status" value="1"/>
</dbReference>